<accession>A0ABP5JCY4</accession>
<keyword evidence="5 7" id="KW-1133">Transmembrane helix</keyword>
<dbReference type="Pfam" id="PF03176">
    <property type="entry name" value="MMPL"/>
    <property type="match status" value="2"/>
</dbReference>
<dbReference type="PANTHER" id="PTHR33406:SF11">
    <property type="entry name" value="MEMBRANE PROTEIN SCO6666-RELATED"/>
    <property type="match status" value="1"/>
</dbReference>
<feature type="transmembrane region" description="Helical" evidence="7">
    <location>
        <begin position="252"/>
        <end position="274"/>
    </location>
</feature>
<protein>
    <submittedName>
        <fullName evidence="9">MMPL family transporter</fullName>
    </submittedName>
</protein>
<feature type="transmembrane region" description="Helical" evidence="7">
    <location>
        <begin position="567"/>
        <end position="587"/>
    </location>
</feature>
<reference evidence="10" key="1">
    <citation type="journal article" date="2019" name="Int. J. Syst. Evol. Microbiol.">
        <title>The Global Catalogue of Microorganisms (GCM) 10K type strain sequencing project: providing services to taxonomists for standard genome sequencing and annotation.</title>
        <authorList>
            <consortium name="The Broad Institute Genomics Platform"/>
            <consortium name="The Broad Institute Genome Sequencing Center for Infectious Disease"/>
            <person name="Wu L."/>
            <person name="Ma J."/>
        </authorList>
    </citation>
    <scope>NUCLEOTIDE SEQUENCE [LARGE SCALE GENOMIC DNA]</scope>
    <source>
        <strain evidence="10">JCM 13813</strain>
    </source>
</reference>
<name>A0ABP5JCY4_9ACTN</name>
<evidence type="ECO:0000256" key="1">
    <source>
        <dbReference type="ARBA" id="ARBA00004651"/>
    </source>
</evidence>
<comment type="subcellular location">
    <subcellularLocation>
        <location evidence="1">Cell membrane</location>
        <topology evidence="1">Multi-pass membrane protein</topology>
    </subcellularLocation>
</comment>
<feature type="transmembrane region" description="Helical" evidence="7">
    <location>
        <begin position="38"/>
        <end position="59"/>
    </location>
</feature>
<evidence type="ECO:0000256" key="5">
    <source>
        <dbReference type="ARBA" id="ARBA00022989"/>
    </source>
</evidence>
<feature type="transmembrane region" description="Helical" evidence="7">
    <location>
        <begin position="328"/>
        <end position="354"/>
    </location>
</feature>
<keyword evidence="4 7" id="KW-0812">Transmembrane</keyword>
<evidence type="ECO:0000256" key="7">
    <source>
        <dbReference type="SAM" id="Phobius"/>
    </source>
</evidence>
<proteinExistence type="inferred from homology"/>
<feature type="transmembrane region" description="Helical" evidence="7">
    <location>
        <begin position="226"/>
        <end position="246"/>
    </location>
</feature>
<dbReference type="PROSITE" id="PS50156">
    <property type="entry name" value="SSD"/>
    <property type="match status" value="1"/>
</dbReference>
<keyword evidence="3" id="KW-1003">Cell membrane</keyword>
<evidence type="ECO:0000313" key="9">
    <source>
        <dbReference type="EMBL" id="GAA2116289.1"/>
    </source>
</evidence>
<feature type="domain" description="SSD" evidence="8">
    <location>
        <begin position="222"/>
        <end position="354"/>
    </location>
</feature>
<feature type="transmembrane region" description="Helical" evidence="7">
    <location>
        <begin position="303"/>
        <end position="322"/>
    </location>
</feature>
<comment type="caution">
    <text evidence="9">The sequence shown here is derived from an EMBL/GenBank/DDBJ whole genome shotgun (WGS) entry which is preliminary data.</text>
</comment>
<dbReference type="Gene3D" id="1.20.1640.10">
    <property type="entry name" value="Multidrug efflux transporter AcrB transmembrane domain"/>
    <property type="match status" value="2"/>
</dbReference>
<feature type="transmembrane region" description="Helical" evidence="7">
    <location>
        <begin position="667"/>
        <end position="689"/>
    </location>
</feature>
<dbReference type="EMBL" id="BAAAMQ010000017">
    <property type="protein sequence ID" value="GAA2116289.1"/>
    <property type="molecule type" value="Genomic_DNA"/>
</dbReference>
<keyword evidence="10" id="KW-1185">Reference proteome</keyword>
<dbReference type="Proteomes" id="UP001501161">
    <property type="component" value="Unassembled WGS sequence"/>
</dbReference>
<evidence type="ECO:0000256" key="4">
    <source>
        <dbReference type="ARBA" id="ARBA00022692"/>
    </source>
</evidence>
<keyword evidence="6 7" id="KW-0472">Membrane</keyword>
<feature type="transmembrane region" description="Helical" evidence="7">
    <location>
        <begin position="537"/>
        <end position="555"/>
    </location>
</feature>
<comment type="similarity">
    <text evidence="2">Belongs to the resistance-nodulation-cell division (RND) (TC 2.A.6) family. MmpL subfamily.</text>
</comment>
<sequence>MAAPLDEQDSRRALRSARGRYGCRVLRRLGTWLQRRRMVVLSLWGLLTVVGAVLGGSVFDQAQDVGLRADAESTQVALRLESLDSEGEQVVAVLSGIDPVTAETTEAMSAVLFEVREHPQIVDLRDPWTTSAYELVAEDRSSAVVEIELDPALRDDEALAVADEIIELLRGTPFPDVYVGGDLLAERTFTDQAVQDAARGEGVALVVLVLLLAAALGSAATGALPVVTALAAVAVSLLVLTGMASMASVSDFAVNVVTVLCLGLCVDYCLLVLFRFREELAAAGPGADPGDVLGRTLASAGRTVLVSGLTVGSALAALVLLGDPLLTGMAVGGVVAVTVVTAAALTLAPALLAVGGRWVPHVDRGAFGRAARHPGRSLLARLARFAQARPWPVLLVSAGLLVILALPLAGLRLGASDARSLPPGSEARDVVEVIERDYPDIATAPVEVVVDAAFGDPRLTSFAEEMTALRDVERVAVRDGLPDGWSRFTLVPEGSTNGPAAQRVVDDVRRLGADLDVQVGGPAAELVDARAALGERLPVAIGAVVLVSGLLLLRLTGSPVVAIKTLILNLLSLAATLGVVTLVFQHGWGGPLLGGTATGSLDLSTPLLIFMFAFGLSMDYHVFLVARIQEEWAAMETARRGSSASALSTRAANDRAVLEGITSSGPVVTLAAVAIAVVFIGFAAGELVAVKEVGVGMTVAILLDVTVVRGSLLPAAMTLLGERNWWRPSWMPR</sequence>
<feature type="transmembrane region" description="Helical" evidence="7">
    <location>
        <begin position="695"/>
        <end position="721"/>
    </location>
</feature>
<evidence type="ECO:0000256" key="2">
    <source>
        <dbReference type="ARBA" id="ARBA00010157"/>
    </source>
</evidence>
<dbReference type="InterPro" id="IPR004869">
    <property type="entry name" value="MMPL_dom"/>
</dbReference>
<organism evidence="9 10">
    <name type="scientific">Nocardioides furvisabuli</name>
    <dbReference type="NCBI Taxonomy" id="375542"/>
    <lineage>
        <taxon>Bacteria</taxon>
        <taxon>Bacillati</taxon>
        <taxon>Actinomycetota</taxon>
        <taxon>Actinomycetes</taxon>
        <taxon>Propionibacteriales</taxon>
        <taxon>Nocardioidaceae</taxon>
        <taxon>Nocardioides</taxon>
    </lineage>
</organism>
<evidence type="ECO:0000313" key="10">
    <source>
        <dbReference type="Proteomes" id="UP001501161"/>
    </source>
</evidence>
<dbReference type="PANTHER" id="PTHR33406">
    <property type="entry name" value="MEMBRANE PROTEIN MJ1562-RELATED"/>
    <property type="match status" value="1"/>
</dbReference>
<dbReference type="InterPro" id="IPR050545">
    <property type="entry name" value="Mycobact_MmpL"/>
</dbReference>
<evidence type="ECO:0000259" key="8">
    <source>
        <dbReference type="PROSITE" id="PS50156"/>
    </source>
</evidence>
<feature type="transmembrane region" description="Helical" evidence="7">
    <location>
        <begin position="391"/>
        <end position="411"/>
    </location>
</feature>
<feature type="transmembrane region" description="Helical" evidence="7">
    <location>
        <begin position="607"/>
        <end position="626"/>
    </location>
</feature>
<dbReference type="InterPro" id="IPR000731">
    <property type="entry name" value="SSD"/>
</dbReference>
<evidence type="ECO:0000256" key="6">
    <source>
        <dbReference type="ARBA" id="ARBA00023136"/>
    </source>
</evidence>
<evidence type="ECO:0000256" key="3">
    <source>
        <dbReference type="ARBA" id="ARBA00022475"/>
    </source>
</evidence>
<dbReference type="SUPFAM" id="SSF82866">
    <property type="entry name" value="Multidrug efflux transporter AcrB transmembrane domain"/>
    <property type="match status" value="2"/>
</dbReference>
<gene>
    <name evidence="9" type="ORF">GCM10009726_35690</name>
</gene>